<dbReference type="CDD" id="cd19979">
    <property type="entry name" value="PBP1_ABC_ligand_binding-like"/>
    <property type="match status" value="1"/>
</dbReference>
<dbReference type="AlphaFoldDB" id="A0A6M0JU04"/>
<sequence>MLVGLDAEFGHRTSTSAQAIQRGMEIAIAEINAAGGVLGGRPLKLVTRDNRSITARGVDNLRELAKLPDLVAVFGGKFSPIYVESLPVVHELGVPLMDPWGAADIITDHDYRPSYTFRLSLKDSWAAPVMLRFAKKTYGAERIGVLLPNTAWGRSNESAIAAAAAELGVELIGERWYNWGNPSFLRHYLELSRRDAQAILLVGNEPEGALLVKEMAGLPESDRLPVVSHWGVTGGAFATLAGDALQEIELAVVQTYSFVGRSDPIAKRVLQALRERYGVAGPASVPSPVGVAHAYDLTHLLARAVNLAGSTDRAAIRHALEHLGPYQGLVRHYERPFTPERHDALSQEDVFMAYYKEDDQLIPARD</sequence>
<reference evidence="4 5" key="1">
    <citation type="submission" date="2020-02" db="EMBL/GenBank/DDBJ databases">
        <title>Genome sequences of Thiorhodococcus mannitoliphagus and Thiorhodococcus minor, purple sulfur photosynthetic bacteria in the gammaproteobacterial family, Chromatiaceae.</title>
        <authorList>
            <person name="Aviles F.A."/>
            <person name="Meyer T.E."/>
            <person name="Kyndt J.A."/>
        </authorList>
    </citation>
    <scope>NUCLEOTIDE SEQUENCE [LARGE SCALE GENOMIC DNA]</scope>
    <source>
        <strain evidence="4 5">DSM 11518</strain>
    </source>
</reference>
<dbReference type="Proteomes" id="UP000483379">
    <property type="component" value="Unassembled WGS sequence"/>
</dbReference>
<evidence type="ECO:0000313" key="4">
    <source>
        <dbReference type="EMBL" id="NEV60679.1"/>
    </source>
</evidence>
<dbReference type="InterPro" id="IPR028082">
    <property type="entry name" value="Peripla_BP_I"/>
</dbReference>
<dbReference type="EMBL" id="JAAIJQ010000004">
    <property type="protein sequence ID" value="NEV60679.1"/>
    <property type="molecule type" value="Genomic_DNA"/>
</dbReference>
<organism evidence="4 5">
    <name type="scientific">Thiorhodococcus minor</name>
    <dbReference type="NCBI Taxonomy" id="57489"/>
    <lineage>
        <taxon>Bacteria</taxon>
        <taxon>Pseudomonadati</taxon>
        <taxon>Pseudomonadota</taxon>
        <taxon>Gammaproteobacteria</taxon>
        <taxon>Chromatiales</taxon>
        <taxon>Chromatiaceae</taxon>
        <taxon>Thiorhodococcus</taxon>
    </lineage>
</organism>
<comment type="similarity">
    <text evidence="1">Belongs to the leucine-binding protein family.</text>
</comment>
<dbReference type="InterPro" id="IPR028081">
    <property type="entry name" value="Leu-bd"/>
</dbReference>
<evidence type="ECO:0000256" key="2">
    <source>
        <dbReference type="ARBA" id="ARBA00022729"/>
    </source>
</evidence>
<protein>
    <submittedName>
        <fullName evidence="4">ABC transporter substrate-binding protein</fullName>
    </submittedName>
</protein>
<dbReference type="Pfam" id="PF13458">
    <property type="entry name" value="Peripla_BP_6"/>
    <property type="match status" value="1"/>
</dbReference>
<accession>A0A6M0JU04</accession>
<evidence type="ECO:0000313" key="5">
    <source>
        <dbReference type="Proteomes" id="UP000483379"/>
    </source>
</evidence>
<evidence type="ECO:0000256" key="1">
    <source>
        <dbReference type="ARBA" id="ARBA00010062"/>
    </source>
</evidence>
<gene>
    <name evidence="4" type="ORF">G3446_02015</name>
</gene>
<proteinExistence type="inferred from homology"/>
<dbReference type="PANTHER" id="PTHR30483:SF6">
    <property type="entry name" value="PERIPLASMIC BINDING PROTEIN OF ABC TRANSPORTER FOR NATURAL AMINO ACIDS"/>
    <property type="match status" value="1"/>
</dbReference>
<dbReference type="SUPFAM" id="SSF53822">
    <property type="entry name" value="Periplasmic binding protein-like I"/>
    <property type="match status" value="1"/>
</dbReference>
<evidence type="ECO:0000259" key="3">
    <source>
        <dbReference type="Pfam" id="PF13458"/>
    </source>
</evidence>
<dbReference type="InterPro" id="IPR051010">
    <property type="entry name" value="BCAA_transport"/>
</dbReference>
<keyword evidence="2" id="KW-0732">Signal</keyword>
<keyword evidence="5" id="KW-1185">Reference proteome</keyword>
<dbReference type="Gene3D" id="3.40.50.2300">
    <property type="match status" value="2"/>
</dbReference>
<dbReference type="PANTHER" id="PTHR30483">
    <property type="entry name" value="LEUCINE-SPECIFIC-BINDING PROTEIN"/>
    <property type="match status" value="1"/>
</dbReference>
<comment type="caution">
    <text evidence="4">The sequence shown here is derived from an EMBL/GenBank/DDBJ whole genome shotgun (WGS) entry which is preliminary data.</text>
</comment>
<name>A0A6M0JU04_9GAMM</name>
<feature type="domain" description="Leucine-binding protein" evidence="3">
    <location>
        <begin position="14"/>
        <end position="330"/>
    </location>
</feature>